<reference evidence="1" key="1">
    <citation type="submission" date="2020-03" db="EMBL/GenBank/DDBJ databases">
        <authorList>
            <person name="Zhang R."/>
        </authorList>
    </citation>
    <scope>NUCLEOTIDE SEQUENCE</scope>
</reference>
<organism evidence="1">
    <name type="scientific">Populus davidiana</name>
    <dbReference type="NCBI Taxonomy" id="266767"/>
    <lineage>
        <taxon>Eukaryota</taxon>
        <taxon>Viridiplantae</taxon>
        <taxon>Streptophyta</taxon>
        <taxon>Embryophyta</taxon>
        <taxon>Tracheophyta</taxon>
        <taxon>Spermatophyta</taxon>
        <taxon>Magnoliopsida</taxon>
        <taxon>eudicotyledons</taxon>
        <taxon>Gunneridae</taxon>
        <taxon>Pentapetalae</taxon>
        <taxon>rosids</taxon>
        <taxon>fabids</taxon>
        <taxon>Malpighiales</taxon>
        <taxon>Salicaceae</taxon>
        <taxon>Saliceae</taxon>
        <taxon>Populus</taxon>
    </lineage>
</organism>
<name>A0A6M2F737_9ROSI</name>
<accession>A0A6M2F737</accession>
<evidence type="ECO:0000313" key="1">
    <source>
        <dbReference type="EMBL" id="NUU93124.1"/>
    </source>
</evidence>
<protein>
    <submittedName>
        <fullName evidence="1">Uncharacterized protein</fullName>
    </submittedName>
</protein>
<dbReference type="EMBL" id="GILB01012791">
    <property type="protein sequence ID" value="NUU93124.1"/>
    <property type="molecule type" value="Transcribed_RNA"/>
</dbReference>
<sequence length="115" mass="13327">MMCSMIHNQSCEHNITCRHDDFGHIHKSGVKEELGLLTVDKGTVFELSLLESSFAQKNWLRSPSQPFLYMIILFCQLNSFPKRQGFTYSSRILTLITKYSLSCHLSSIIRYCFQV</sequence>
<dbReference type="AlphaFoldDB" id="A0A6M2F737"/>
<proteinExistence type="predicted"/>